<dbReference type="RefSeq" id="WP_138728579.1">
    <property type="nucleotide sequence ID" value="NZ_SRMP02000034.1"/>
</dbReference>
<evidence type="ECO:0008006" key="4">
    <source>
        <dbReference type="Google" id="ProtNLM"/>
    </source>
</evidence>
<protein>
    <recommendedName>
        <fullName evidence="4">DUF4136 domain-containing protein</fullName>
    </recommendedName>
</protein>
<reference evidence="2 3" key="1">
    <citation type="submission" date="2024-12" db="EMBL/GenBank/DDBJ databases">
        <authorList>
            <person name="Hu S."/>
        </authorList>
    </citation>
    <scope>NUCLEOTIDE SEQUENCE [LARGE SCALE GENOMIC DNA]</scope>
    <source>
        <strain evidence="2 3">P-25</strain>
    </source>
</reference>
<accession>A0ABW9JK81</accession>
<keyword evidence="3" id="KW-1185">Reference proteome</keyword>
<evidence type="ECO:0000256" key="1">
    <source>
        <dbReference type="SAM" id="SignalP"/>
    </source>
</evidence>
<dbReference type="Proteomes" id="UP001517367">
    <property type="component" value="Unassembled WGS sequence"/>
</dbReference>
<dbReference type="EMBL" id="SRMP02000034">
    <property type="protein sequence ID" value="MFN0292819.1"/>
    <property type="molecule type" value="Genomic_DNA"/>
</dbReference>
<sequence length="177" mass="20226">MKKISVIILLSLIALNINAQTKVNQQGSMLTIPKGAVKLKDVQDKEKLASKFQINGDVGKLSDASNDYVVDGMYLSLFYHRKSYQPDYLLTLKTDLEKRRNRLGLKDSYFTSSVLKDKEKEVLIVRNHGPEWNYYSFDIVNTEYSASVHGILKFSGGEETKAKQKIEEIIESVQFQR</sequence>
<keyword evidence="1" id="KW-0732">Signal</keyword>
<feature type="signal peptide" evidence="1">
    <location>
        <begin position="1"/>
        <end position="19"/>
    </location>
</feature>
<evidence type="ECO:0000313" key="2">
    <source>
        <dbReference type="EMBL" id="MFN0292819.1"/>
    </source>
</evidence>
<organism evidence="2 3">
    <name type="scientific">Pedobacter helvus</name>
    <dbReference type="NCBI Taxonomy" id="2563444"/>
    <lineage>
        <taxon>Bacteria</taxon>
        <taxon>Pseudomonadati</taxon>
        <taxon>Bacteroidota</taxon>
        <taxon>Sphingobacteriia</taxon>
        <taxon>Sphingobacteriales</taxon>
        <taxon>Sphingobacteriaceae</taxon>
        <taxon>Pedobacter</taxon>
    </lineage>
</organism>
<feature type="chain" id="PRO_5045066593" description="DUF4136 domain-containing protein" evidence="1">
    <location>
        <begin position="20"/>
        <end position="177"/>
    </location>
</feature>
<name>A0ABW9JK81_9SPHI</name>
<comment type="caution">
    <text evidence="2">The sequence shown here is derived from an EMBL/GenBank/DDBJ whole genome shotgun (WGS) entry which is preliminary data.</text>
</comment>
<gene>
    <name evidence="2" type="ORF">E5L68_015580</name>
</gene>
<proteinExistence type="predicted"/>
<evidence type="ECO:0000313" key="3">
    <source>
        <dbReference type="Proteomes" id="UP001517367"/>
    </source>
</evidence>